<comment type="caution">
    <text evidence="2">The sequence shown here is derived from an EMBL/GenBank/DDBJ whole genome shotgun (WGS) entry which is preliminary data.</text>
</comment>
<dbReference type="EMBL" id="JBHMEY010000066">
    <property type="protein sequence ID" value="MFB9097834.1"/>
    <property type="molecule type" value="Genomic_DNA"/>
</dbReference>
<evidence type="ECO:0000313" key="3">
    <source>
        <dbReference type="Proteomes" id="UP001589607"/>
    </source>
</evidence>
<dbReference type="RefSeq" id="WP_236458037.1">
    <property type="nucleotide sequence ID" value="NZ_CBCSGE010000008.1"/>
</dbReference>
<feature type="chain" id="PRO_5046672457" evidence="1">
    <location>
        <begin position="22"/>
        <end position="127"/>
    </location>
</feature>
<dbReference type="Proteomes" id="UP001589607">
    <property type="component" value="Unassembled WGS sequence"/>
</dbReference>
<evidence type="ECO:0000256" key="1">
    <source>
        <dbReference type="SAM" id="SignalP"/>
    </source>
</evidence>
<reference evidence="2 3" key="1">
    <citation type="submission" date="2024-09" db="EMBL/GenBank/DDBJ databases">
        <authorList>
            <person name="Sun Q."/>
            <person name="Mori K."/>
        </authorList>
    </citation>
    <scope>NUCLEOTIDE SEQUENCE [LARGE SCALE GENOMIC DNA]</scope>
    <source>
        <strain evidence="2 3">CECT 7955</strain>
    </source>
</reference>
<protein>
    <submittedName>
        <fullName evidence="2">Uncharacterized protein</fullName>
    </submittedName>
</protein>
<name>A0ABV5GR14_9FLAO</name>
<organism evidence="2 3">
    <name type="scientific">Flavobacterium jumunjinense</name>
    <dbReference type="NCBI Taxonomy" id="998845"/>
    <lineage>
        <taxon>Bacteria</taxon>
        <taxon>Pseudomonadati</taxon>
        <taxon>Bacteroidota</taxon>
        <taxon>Flavobacteriia</taxon>
        <taxon>Flavobacteriales</taxon>
        <taxon>Flavobacteriaceae</taxon>
        <taxon>Flavobacterium</taxon>
    </lineage>
</organism>
<keyword evidence="3" id="KW-1185">Reference proteome</keyword>
<proteinExistence type="predicted"/>
<accession>A0ABV5GR14</accession>
<sequence>MKIIIRILMLALLLQSFQCEDDVLPTNITPEQLDAKKTEITDYINSFSCANSSGCNSIAFGAKPCGGPREYLVFSNDIDLPTLQQMVNEYNNLDDAYNIQINAISDCAIVNPPTNIGCVDGVCTIID</sequence>
<gene>
    <name evidence="2" type="ORF">ACFFVF_15050</name>
</gene>
<feature type="signal peptide" evidence="1">
    <location>
        <begin position="1"/>
        <end position="21"/>
    </location>
</feature>
<evidence type="ECO:0000313" key="2">
    <source>
        <dbReference type="EMBL" id="MFB9097834.1"/>
    </source>
</evidence>
<keyword evidence="1" id="KW-0732">Signal</keyword>